<dbReference type="RefSeq" id="WP_089063043.1">
    <property type="nucleotide sequence ID" value="NZ_CP022315.1"/>
</dbReference>
<dbReference type="PANTHER" id="PTHR48078">
    <property type="entry name" value="THREONINE DEHYDRATASE, MITOCHONDRIAL-RELATED"/>
    <property type="match status" value="1"/>
</dbReference>
<gene>
    <name evidence="5" type="ORF">CFK37_17285</name>
</gene>
<dbReference type="Gene3D" id="3.40.50.1100">
    <property type="match status" value="2"/>
</dbReference>
<dbReference type="GO" id="GO:0006565">
    <property type="term" value="P:L-serine catabolic process"/>
    <property type="evidence" value="ECO:0007669"/>
    <property type="project" value="TreeGrafter"/>
</dbReference>
<dbReference type="GO" id="GO:0009097">
    <property type="term" value="P:isoleucine biosynthetic process"/>
    <property type="evidence" value="ECO:0007669"/>
    <property type="project" value="TreeGrafter"/>
</dbReference>
<evidence type="ECO:0000256" key="2">
    <source>
        <dbReference type="ARBA" id="ARBA00022898"/>
    </source>
</evidence>
<dbReference type="GO" id="GO:0004794">
    <property type="term" value="F:threonine deaminase activity"/>
    <property type="evidence" value="ECO:0007669"/>
    <property type="project" value="TreeGrafter"/>
</dbReference>
<dbReference type="CDD" id="cd01563">
    <property type="entry name" value="Thr-synth_1"/>
    <property type="match status" value="1"/>
</dbReference>
<accession>A0A220U651</accession>
<dbReference type="KEGG" id="vil:CFK37_17285"/>
<organism evidence="5 6">
    <name type="scientific">Virgibacillus phasianinus</name>
    <dbReference type="NCBI Taxonomy" id="2017483"/>
    <lineage>
        <taxon>Bacteria</taxon>
        <taxon>Bacillati</taxon>
        <taxon>Bacillota</taxon>
        <taxon>Bacilli</taxon>
        <taxon>Bacillales</taxon>
        <taxon>Bacillaceae</taxon>
        <taxon>Virgibacillus</taxon>
    </lineage>
</organism>
<dbReference type="GO" id="GO:0030170">
    <property type="term" value="F:pyridoxal phosphate binding"/>
    <property type="evidence" value="ECO:0007669"/>
    <property type="project" value="InterPro"/>
</dbReference>
<feature type="domain" description="Tryptophan synthase beta chain-like PALP" evidence="4">
    <location>
        <begin position="68"/>
        <end position="348"/>
    </location>
</feature>
<dbReference type="PROSITE" id="PS00165">
    <property type="entry name" value="DEHYDRATASE_SER_THR"/>
    <property type="match status" value="1"/>
</dbReference>
<evidence type="ECO:0000256" key="3">
    <source>
        <dbReference type="ARBA" id="ARBA00023239"/>
    </source>
</evidence>
<sequence>MLSYICSICHRIYDSITLVWRCECGGLLDLRSFASHFSIKEAITRPATIWRYIDALPFWGNDKGWKSVSMGEGFTPIVPLDGTGSSIFVKLDYLMPTLSFKDRGAAVLVAKAKEIGVTKLVADSSGNAGTSIAAYANRAGIECHIYVPESTSPKKIQQIVRHGATVHTVPGSRENTAKAAQRAVNEDDVFYASHVYNPYFYQGTKTYAFEVFEQMKEEIPDVVVVPVGNGTLLLGVYYGFKELLDLGLINRMPRILAIQAEGCAPLALAFDNGLATARPVINEGTAAEGIAIANPPRSSQILAAVRETDGVIVTAPESLIDSTRDYLAKKGFYVEPTTAATFAGFFKYVESCIQGRALEKDRLFKVDPFQPGSDRKVVIPLCGAGIKAD</sequence>
<dbReference type="Pfam" id="PF00291">
    <property type="entry name" value="PALP"/>
    <property type="match status" value="1"/>
</dbReference>
<evidence type="ECO:0000313" key="5">
    <source>
        <dbReference type="EMBL" id="ASK63784.1"/>
    </source>
</evidence>
<dbReference type="PANTHER" id="PTHR48078:SF6">
    <property type="entry name" value="L-THREONINE DEHYDRATASE CATABOLIC TDCB"/>
    <property type="match status" value="1"/>
</dbReference>
<dbReference type="EMBL" id="CP022315">
    <property type="protein sequence ID" value="ASK63784.1"/>
    <property type="molecule type" value="Genomic_DNA"/>
</dbReference>
<dbReference type="Proteomes" id="UP000198312">
    <property type="component" value="Chromosome"/>
</dbReference>
<evidence type="ECO:0000313" key="6">
    <source>
        <dbReference type="Proteomes" id="UP000198312"/>
    </source>
</evidence>
<dbReference type="OrthoDB" id="9778118at2"/>
<comment type="cofactor">
    <cofactor evidence="1">
        <name>pyridoxal 5'-phosphate</name>
        <dbReference type="ChEBI" id="CHEBI:597326"/>
    </cofactor>
</comment>
<protein>
    <submittedName>
        <fullName evidence="5">Threonine synthase</fullName>
    </submittedName>
</protein>
<dbReference type="SUPFAM" id="SSF53686">
    <property type="entry name" value="Tryptophan synthase beta subunit-like PLP-dependent enzymes"/>
    <property type="match status" value="1"/>
</dbReference>
<dbReference type="InterPro" id="IPR000634">
    <property type="entry name" value="Ser/Thr_deHydtase_PyrdxlP-BS"/>
</dbReference>
<evidence type="ECO:0000259" key="4">
    <source>
        <dbReference type="Pfam" id="PF00291"/>
    </source>
</evidence>
<keyword evidence="2" id="KW-0663">Pyridoxal phosphate</keyword>
<dbReference type="AlphaFoldDB" id="A0A220U651"/>
<reference evidence="5 6" key="1">
    <citation type="submission" date="2017-07" db="EMBL/GenBank/DDBJ databases">
        <title>Virgibacillus sp. LM2416.</title>
        <authorList>
            <person name="Tak E.J."/>
            <person name="Bae J.-W."/>
        </authorList>
    </citation>
    <scope>NUCLEOTIDE SEQUENCE [LARGE SCALE GENOMIC DNA]</scope>
    <source>
        <strain evidence="5 6">LM2416</strain>
    </source>
</reference>
<dbReference type="GO" id="GO:0003941">
    <property type="term" value="F:L-serine ammonia-lyase activity"/>
    <property type="evidence" value="ECO:0007669"/>
    <property type="project" value="TreeGrafter"/>
</dbReference>
<keyword evidence="6" id="KW-1185">Reference proteome</keyword>
<dbReference type="InterPro" id="IPR001926">
    <property type="entry name" value="TrpB-like_PALP"/>
</dbReference>
<name>A0A220U651_9BACI</name>
<proteinExistence type="predicted"/>
<dbReference type="InterPro" id="IPR050147">
    <property type="entry name" value="Ser/Thr_Dehydratase"/>
</dbReference>
<evidence type="ECO:0000256" key="1">
    <source>
        <dbReference type="ARBA" id="ARBA00001933"/>
    </source>
</evidence>
<dbReference type="GO" id="GO:0006567">
    <property type="term" value="P:L-threonine catabolic process"/>
    <property type="evidence" value="ECO:0007669"/>
    <property type="project" value="TreeGrafter"/>
</dbReference>
<keyword evidence="3" id="KW-0456">Lyase</keyword>
<dbReference type="InterPro" id="IPR036052">
    <property type="entry name" value="TrpB-like_PALP_sf"/>
</dbReference>